<gene>
    <name evidence="4" type="ORF">HD595_000126</name>
</gene>
<evidence type="ECO:0000313" key="5">
    <source>
        <dbReference type="Proteomes" id="UP001320766"/>
    </source>
</evidence>
<evidence type="ECO:0000313" key="4">
    <source>
        <dbReference type="EMBL" id="MCP2344004.1"/>
    </source>
</evidence>
<sequence>MNGDDHGGSDPAGPSAEERLAVSIRLHENFIVARAVGELDYASAGLLHRRLKDAWATTRSAGLVLDLGGLTFCDSRGIGVLVMLLRQSRDQQASLVLSPLPAHLERVLTMTGVRAALQVAASVEEAIQIVQASAPRRTEMPEPPGQAR</sequence>
<feature type="domain" description="STAS" evidence="3">
    <location>
        <begin position="20"/>
        <end position="130"/>
    </location>
</feature>
<comment type="similarity">
    <text evidence="1 2">Belongs to the anti-sigma-factor antagonist family.</text>
</comment>
<accession>A0ABT1JRQ1</accession>
<name>A0ABT1JRQ1_9ACTN</name>
<dbReference type="InterPro" id="IPR036513">
    <property type="entry name" value="STAS_dom_sf"/>
</dbReference>
<evidence type="ECO:0000259" key="3">
    <source>
        <dbReference type="PROSITE" id="PS50801"/>
    </source>
</evidence>
<dbReference type="Pfam" id="PF01740">
    <property type="entry name" value="STAS"/>
    <property type="match status" value="1"/>
</dbReference>
<comment type="caution">
    <text evidence="4">The sequence shown here is derived from an EMBL/GenBank/DDBJ whole genome shotgun (WGS) entry which is preliminary data.</text>
</comment>
<evidence type="ECO:0000256" key="2">
    <source>
        <dbReference type="RuleBase" id="RU003749"/>
    </source>
</evidence>
<dbReference type="Gene3D" id="3.30.750.24">
    <property type="entry name" value="STAS domain"/>
    <property type="match status" value="1"/>
</dbReference>
<keyword evidence="5" id="KW-1185">Reference proteome</keyword>
<dbReference type="PANTHER" id="PTHR33495">
    <property type="entry name" value="ANTI-SIGMA FACTOR ANTAGONIST TM_1081-RELATED-RELATED"/>
    <property type="match status" value="1"/>
</dbReference>
<dbReference type="NCBIfam" id="TIGR00377">
    <property type="entry name" value="ant_ant_sig"/>
    <property type="match status" value="1"/>
</dbReference>
<dbReference type="Proteomes" id="UP001320766">
    <property type="component" value="Unassembled WGS sequence"/>
</dbReference>
<dbReference type="RefSeq" id="WP_253764980.1">
    <property type="nucleotide sequence ID" value="NZ_BAAAVE010000001.1"/>
</dbReference>
<dbReference type="EMBL" id="JAMZEC010000001">
    <property type="protein sequence ID" value="MCP2344004.1"/>
    <property type="molecule type" value="Genomic_DNA"/>
</dbReference>
<evidence type="ECO:0000256" key="1">
    <source>
        <dbReference type="ARBA" id="ARBA00009013"/>
    </source>
</evidence>
<reference evidence="4 5" key="1">
    <citation type="submission" date="2022-06" db="EMBL/GenBank/DDBJ databases">
        <title>Sequencing the genomes of 1000 actinobacteria strains.</title>
        <authorList>
            <person name="Klenk H.-P."/>
        </authorList>
    </citation>
    <scope>NUCLEOTIDE SEQUENCE [LARGE SCALE GENOMIC DNA]</scope>
    <source>
        <strain evidence="4 5">DSM 44170</strain>
    </source>
</reference>
<dbReference type="PROSITE" id="PS50801">
    <property type="entry name" value="STAS"/>
    <property type="match status" value="1"/>
</dbReference>
<dbReference type="PANTHER" id="PTHR33495:SF2">
    <property type="entry name" value="ANTI-SIGMA FACTOR ANTAGONIST TM_1081-RELATED"/>
    <property type="match status" value="1"/>
</dbReference>
<proteinExistence type="inferred from homology"/>
<dbReference type="CDD" id="cd07043">
    <property type="entry name" value="STAS_anti-anti-sigma_factors"/>
    <property type="match status" value="1"/>
</dbReference>
<dbReference type="InterPro" id="IPR002645">
    <property type="entry name" value="STAS_dom"/>
</dbReference>
<dbReference type="InterPro" id="IPR003658">
    <property type="entry name" value="Anti-sigma_ant"/>
</dbReference>
<dbReference type="SUPFAM" id="SSF52091">
    <property type="entry name" value="SpoIIaa-like"/>
    <property type="match status" value="1"/>
</dbReference>
<organism evidence="4 5">
    <name type="scientific">Nonomuraea roseoviolacea subsp. carminata</name>
    <dbReference type="NCBI Taxonomy" id="160689"/>
    <lineage>
        <taxon>Bacteria</taxon>
        <taxon>Bacillati</taxon>
        <taxon>Actinomycetota</taxon>
        <taxon>Actinomycetes</taxon>
        <taxon>Streptosporangiales</taxon>
        <taxon>Streptosporangiaceae</taxon>
        <taxon>Nonomuraea</taxon>
    </lineage>
</organism>
<protein>
    <recommendedName>
        <fullName evidence="2">Anti-sigma factor antagonist</fullName>
    </recommendedName>
</protein>